<keyword evidence="3" id="KW-1185">Reference proteome</keyword>
<evidence type="ECO:0000313" key="2">
    <source>
        <dbReference type="EMBL" id="PWV81449.1"/>
    </source>
</evidence>
<gene>
    <name evidence="2" type="ORF">DFR69_101792</name>
</gene>
<evidence type="ECO:0000259" key="1">
    <source>
        <dbReference type="Pfam" id="PF12671"/>
    </source>
</evidence>
<reference evidence="2 3" key="1">
    <citation type="submission" date="2018-05" db="EMBL/GenBank/DDBJ databases">
        <title>Genomic Encyclopedia of Type Strains, Phase IV (KMG-IV): sequencing the most valuable type-strain genomes for metagenomic binning, comparative biology and taxonomic classification.</title>
        <authorList>
            <person name="Goeker M."/>
        </authorList>
    </citation>
    <scope>NUCLEOTIDE SEQUENCE [LARGE SCALE GENOMIC DNA]</scope>
    <source>
        <strain evidence="2 3">DSM 44717</strain>
    </source>
</reference>
<feature type="domain" description="Putative amidase" evidence="1">
    <location>
        <begin position="240"/>
        <end position="392"/>
    </location>
</feature>
<dbReference type="EMBL" id="QGTL01000001">
    <property type="protein sequence ID" value="PWV81449.1"/>
    <property type="molecule type" value="Genomic_DNA"/>
</dbReference>
<protein>
    <submittedName>
        <fullName evidence="2">Putative amidase-like protein</fullName>
    </submittedName>
</protein>
<proteinExistence type="predicted"/>
<dbReference type="AlphaFoldDB" id="A0A317P1F5"/>
<sequence>MNLHQLRYADPGKWQAAANDLLAAAKDCEEAVAEIHANGTRRLEESWPDYLGEIVRGRIVGVTGKLEEIGVLLRGAVTALDTLEDAARIAQSQASSAISAGTVAGLQLEGEAFVVPADHHDPDAAEDDRTRCNALIKDAVDAATRADEEVAGALRKLAISVDSSSLDEAIKQQSAAVTDALDAIRETLPAGQSPDVVAQWWNSLPVDRRQDLMLAVPVELHNLDGIPENVKKELEGSNGYNAVKAVEFARAHANDTSIDIFENNCANFVSTTMSAAGLDSKGSLTTDDDGWNYSRTAGMDFDPPGPGSLQGLSYTDTWYNAEAQKKFFLDNGAQDVGVQGAKPGDVIYWEHTQNVGSYSPGEAHHTAIVTGVLPNGDVLYTQHTTNGKDFSLTDRVGFANQDGGTQNIRVIRPKETW</sequence>
<dbReference type="Pfam" id="PF12671">
    <property type="entry name" value="Amidase_6"/>
    <property type="match status" value="1"/>
</dbReference>
<dbReference type="InterPro" id="IPR024301">
    <property type="entry name" value="Amidase_6"/>
</dbReference>
<organism evidence="2 3">
    <name type="scientific">Nocardia neocaledoniensis</name>
    <dbReference type="NCBI Taxonomy" id="236511"/>
    <lineage>
        <taxon>Bacteria</taxon>
        <taxon>Bacillati</taxon>
        <taxon>Actinomycetota</taxon>
        <taxon>Actinomycetes</taxon>
        <taxon>Mycobacteriales</taxon>
        <taxon>Nocardiaceae</taxon>
        <taxon>Nocardia</taxon>
    </lineage>
</organism>
<dbReference type="RefSeq" id="WP_110035957.1">
    <property type="nucleotide sequence ID" value="NZ_QGTL01000001.1"/>
</dbReference>
<comment type="caution">
    <text evidence="2">The sequence shown here is derived from an EMBL/GenBank/DDBJ whole genome shotgun (WGS) entry which is preliminary data.</text>
</comment>
<evidence type="ECO:0000313" key="3">
    <source>
        <dbReference type="Proteomes" id="UP000246410"/>
    </source>
</evidence>
<name>A0A317P1F5_9NOCA</name>
<accession>A0A317P1F5</accession>
<dbReference type="Proteomes" id="UP000246410">
    <property type="component" value="Unassembled WGS sequence"/>
</dbReference>